<accession>A0A9N9NS51</accession>
<evidence type="ECO:0000256" key="2">
    <source>
        <dbReference type="SAM" id="SignalP"/>
    </source>
</evidence>
<dbReference type="OrthoDB" id="2437582at2759"/>
<feature type="signal peptide" evidence="2">
    <location>
        <begin position="1"/>
        <end position="26"/>
    </location>
</feature>
<evidence type="ECO:0000256" key="1">
    <source>
        <dbReference type="SAM" id="MobiDB-lite"/>
    </source>
</evidence>
<evidence type="ECO:0000313" key="4">
    <source>
        <dbReference type="Proteomes" id="UP000789405"/>
    </source>
</evidence>
<dbReference type="EMBL" id="CAJVPY010018186">
    <property type="protein sequence ID" value="CAG8765781.1"/>
    <property type="molecule type" value="Genomic_DNA"/>
</dbReference>
<sequence>MSWSQNRYVNIFSTRVWFYLFTFCASFKPDVSPACSGSLNPVFPRLVNPEGTQAEDVLYEALKTLASENNMKAWQLSETRRVESILKEKEDQEAYRIKSNVLDEHIIESNLILERKRQKRKHADKESHKRKQSESNVESN</sequence>
<feature type="chain" id="PRO_5040141179" evidence="2">
    <location>
        <begin position="27"/>
        <end position="140"/>
    </location>
</feature>
<name>A0A9N9NS51_9GLOM</name>
<keyword evidence="4" id="KW-1185">Reference proteome</keyword>
<feature type="non-terminal residue" evidence="3">
    <location>
        <position position="140"/>
    </location>
</feature>
<dbReference type="Proteomes" id="UP000789405">
    <property type="component" value="Unassembled WGS sequence"/>
</dbReference>
<reference evidence="3" key="1">
    <citation type="submission" date="2021-06" db="EMBL/GenBank/DDBJ databases">
        <authorList>
            <person name="Kallberg Y."/>
            <person name="Tangrot J."/>
            <person name="Rosling A."/>
        </authorList>
    </citation>
    <scope>NUCLEOTIDE SEQUENCE</scope>
    <source>
        <strain evidence="3">MA453B</strain>
    </source>
</reference>
<organism evidence="3 4">
    <name type="scientific">Dentiscutata erythropus</name>
    <dbReference type="NCBI Taxonomy" id="1348616"/>
    <lineage>
        <taxon>Eukaryota</taxon>
        <taxon>Fungi</taxon>
        <taxon>Fungi incertae sedis</taxon>
        <taxon>Mucoromycota</taxon>
        <taxon>Glomeromycotina</taxon>
        <taxon>Glomeromycetes</taxon>
        <taxon>Diversisporales</taxon>
        <taxon>Gigasporaceae</taxon>
        <taxon>Dentiscutata</taxon>
    </lineage>
</organism>
<protein>
    <submittedName>
        <fullName evidence="3">27911_t:CDS:1</fullName>
    </submittedName>
</protein>
<dbReference type="AlphaFoldDB" id="A0A9N9NS51"/>
<comment type="caution">
    <text evidence="3">The sequence shown here is derived from an EMBL/GenBank/DDBJ whole genome shotgun (WGS) entry which is preliminary data.</text>
</comment>
<feature type="region of interest" description="Disordered" evidence="1">
    <location>
        <begin position="116"/>
        <end position="140"/>
    </location>
</feature>
<proteinExistence type="predicted"/>
<evidence type="ECO:0000313" key="3">
    <source>
        <dbReference type="EMBL" id="CAG8765781.1"/>
    </source>
</evidence>
<gene>
    <name evidence="3" type="ORF">DERYTH_LOCUS18226</name>
</gene>
<keyword evidence="2" id="KW-0732">Signal</keyword>